<accession>A0ABP1G712</accession>
<evidence type="ECO:0000256" key="4">
    <source>
        <dbReference type="SAM" id="MobiDB-lite"/>
    </source>
</evidence>
<dbReference type="PANTHER" id="PTHR10211">
    <property type="entry name" value="DEOXYRIBODIPYRIMIDINE PHOTOLYASE"/>
    <property type="match status" value="1"/>
</dbReference>
<keyword evidence="2" id="KW-0862">Zinc</keyword>
<dbReference type="InterPro" id="IPR037129">
    <property type="entry name" value="XPA_sf"/>
</dbReference>
<gene>
    <name evidence="6" type="primary">g10950</name>
    <name evidence="6" type="ORF">VP750_LOCUS9813</name>
</gene>
<dbReference type="SUPFAM" id="SSF46955">
    <property type="entry name" value="Putative DNA-binding domain"/>
    <property type="match status" value="1"/>
</dbReference>
<dbReference type="InterPro" id="IPR036134">
    <property type="entry name" value="Crypto/Photolyase_FAD-like_sf"/>
</dbReference>
<dbReference type="Proteomes" id="UP001497392">
    <property type="component" value="Unassembled WGS sequence"/>
</dbReference>
<dbReference type="PANTHER" id="PTHR10211:SF0">
    <property type="entry name" value="DEOXYRIBODIPYRIMIDINE PHOTO-LYASE"/>
    <property type="match status" value="1"/>
</dbReference>
<protein>
    <submittedName>
        <fullName evidence="6">G10950 protein</fullName>
    </submittedName>
</protein>
<dbReference type="InterPro" id="IPR009061">
    <property type="entry name" value="DNA-bd_dom_put_sf"/>
</dbReference>
<dbReference type="InterPro" id="IPR036155">
    <property type="entry name" value="Crypto/Photolyase_N_sf"/>
</dbReference>
<dbReference type="Pfam" id="PF05181">
    <property type="entry name" value="XPA_C"/>
    <property type="match status" value="1"/>
</dbReference>
<dbReference type="InterPro" id="IPR052219">
    <property type="entry name" value="Photolyase_Class-2"/>
</dbReference>
<feature type="region of interest" description="Disordered" evidence="4">
    <location>
        <begin position="1"/>
        <end position="21"/>
    </location>
</feature>
<dbReference type="Gene3D" id="3.90.530.10">
    <property type="entry name" value="XPA C-terminal domain"/>
    <property type="match status" value="1"/>
</dbReference>
<dbReference type="InterPro" id="IPR022656">
    <property type="entry name" value="XPA_C"/>
</dbReference>
<reference evidence="6 7" key="1">
    <citation type="submission" date="2024-06" db="EMBL/GenBank/DDBJ databases">
        <authorList>
            <person name="Kraege A."/>
            <person name="Thomma B."/>
        </authorList>
    </citation>
    <scope>NUCLEOTIDE SEQUENCE [LARGE SCALE GENOMIC DNA]</scope>
</reference>
<feature type="domain" description="Photolyase/cryptochrome alpha/beta" evidence="5">
    <location>
        <begin position="163"/>
        <end position="300"/>
    </location>
</feature>
<name>A0ABP1G712_9CHLO</name>
<dbReference type="PROSITE" id="PS51645">
    <property type="entry name" value="PHR_CRY_ALPHA_BETA"/>
    <property type="match status" value="1"/>
</dbReference>
<dbReference type="InterPro" id="IPR014729">
    <property type="entry name" value="Rossmann-like_a/b/a_fold"/>
</dbReference>
<organism evidence="6 7">
    <name type="scientific">Coccomyxa viridis</name>
    <dbReference type="NCBI Taxonomy" id="1274662"/>
    <lineage>
        <taxon>Eukaryota</taxon>
        <taxon>Viridiplantae</taxon>
        <taxon>Chlorophyta</taxon>
        <taxon>core chlorophytes</taxon>
        <taxon>Trebouxiophyceae</taxon>
        <taxon>Trebouxiophyceae incertae sedis</taxon>
        <taxon>Coccomyxaceae</taxon>
        <taxon>Coccomyxa</taxon>
    </lineage>
</organism>
<keyword evidence="7" id="KW-1185">Reference proteome</keyword>
<dbReference type="EMBL" id="CAXHTA020000017">
    <property type="protein sequence ID" value="CAL5227907.1"/>
    <property type="molecule type" value="Genomic_DNA"/>
</dbReference>
<dbReference type="InterPro" id="IPR006050">
    <property type="entry name" value="DNA_photolyase_N"/>
</dbReference>
<evidence type="ECO:0000256" key="2">
    <source>
        <dbReference type="ARBA" id="ARBA00022833"/>
    </source>
</evidence>
<dbReference type="Pfam" id="PF00875">
    <property type="entry name" value="DNA_photolyase"/>
    <property type="match status" value="1"/>
</dbReference>
<dbReference type="Gene3D" id="1.10.579.10">
    <property type="entry name" value="DNA Cyclobutane Dipyrimidine Photolyase, subunit A, domain 3"/>
    <property type="match status" value="1"/>
</dbReference>
<sequence>MASDGIPRTRENSITKTSAKEGFCLTDKDLERLEAVQKPNPRSPRRSMMSLYLQTEVENLALEKWGGQEKLDAEKAKRHNKRLDREKEKAESAAIGTPSDAAQSQHDPVLSSAGEAQQPVGAPQADEPALQPSALPAFIKERVRDCCTNRPASSLECAPGNGKHVLYWMRTALRGHENPALDVARAVANQQGLPLVVAAFVLRSHTYPTARRYQFWLQGFCDTQLELREQGIELLVHLDSYSGPQKDGWQALKQLAAASSLVITEEMPTSPYAQWSKDLREQLPGSVPMWAVDTACLYPLQLTARAPAKAYIFRSSTDKPRRERLAQMPYSSGSRNWANFLASCRGKKREQMDSHVELGWDPLDLTDEEVQIADLLKDCSWVDHSVPAVTHMRGGSQEGYGRWELFRQKGLDLYAAHRNNALKRDGVSRLSAYHHFGMISPFKVARDALATRSNGATKYVDEFFTWREVAHAFCFRSWPTLESTQALPQWSQQALQQHMGDAREVKTLEQLENGGTGDNIWDAMQHQLKTYGELHNNLRMKWGKAILPWTPTPDEAIAATCHLNHKYALDGCDPCSYGGILWCYGLFDKPMGAASTPVFGVLRKMTTANIANRLNWTAYRNLGVNPFQGSHGAAAPAAGAKRDNVVMGSPQPTLDTFFKKKPRN</sequence>
<dbReference type="Gene3D" id="1.25.40.80">
    <property type="match status" value="1"/>
</dbReference>
<comment type="caution">
    <text evidence="6">The sequence shown here is derived from an EMBL/GenBank/DDBJ whole genome shotgun (WGS) entry which is preliminary data.</text>
</comment>
<evidence type="ECO:0000313" key="6">
    <source>
        <dbReference type="EMBL" id="CAL5227907.1"/>
    </source>
</evidence>
<evidence type="ECO:0000256" key="3">
    <source>
        <dbReference type="ARBA" id="ARBA00023242"/>
    </source>
</evidence>
<dbReference type="CDD" id="cd21075">
    <property type="entry name" value="DBD_XPA-like"/>
    <property type="match status" value="1"/>
</dbReference>
<dbReference type="SUPFAM" id="SSF48173">
    <property type="entry name" value="Cryptochrome/photolyase FAD-binding domain"/>
    <property type="match status" value="1"/>
</dbReference>
<keyword evidence="3" id="KW-0539">Nucleus</keyword>
<comment type="subcellular location">
    <subcellularLocation>
        <location evidence="1">Nucleus</location>
    </subcellularLocation>
</comment>
<evidence type="ECO:0000259" key="5">
    <source>
        <dbReference type="PROSITE" id="PS51645"/>
    </source>
</evidence>
<proteinExistence type="predicted"/>
<evidence type="ECO:0000256" key="1">
    <source>
        <dbReference type="ARBA" id="ARBA00004123"/>
    </source>
</evidence>
<feature type="region of interest" description="Disordered" evidence="4">
    <location>
        <begin position="72"/>
        <end position="130"/>
    </location>
</feature>
<evidence type="ECO:0000313" key="7">
    <source>
        <dbReference type="Proteomes" id="UP001497392"/>
    </source>
</evidence>
<dbReference type="Gene3D" id="3.40.50.620">
    <property type="entry name" value="HUPs"/>
    <property type="match status" value="1"/>
</dbReference>
<dbReference type="SUPFAM" id="SSF52425">
    <property type="entry name" value="Cryptochrome/photolyase, N-terminal domain"/>
    <property type="match status" value="1"/>
</dbReference>